<dbReference type="GO" id="GO:0051087">
    <property type="term" value="F:protein-folding chaperone binding"/>
    <property type="evidence" value="ECO:0007669"/>
    <property type="project" value="InterPro"/>
</dbReference>
<keyword evidence="3" id="KW-0963">Cytoplasm</keyword>
<dbReference type="PRINTS" id="PR00773">
    <property type="entry name" value="GRPEPROTEIN"/>
</dbReference>
<dbReference type="HAMAP" id="MF_01151">
    <property type="entry name" value="GrpE"/>
    <property type="match status" value="1"/>
</dbReference>
<dbReference type="GO" id="GO:0051082">
    <property type="term" value="F:unfolded protein binding"/>
    <property type="evidence" value="ECO:0007669"/>
    <property type="project" value="TreeGrafter"/>
</dbReference>
<comment type="subunit">
    <text evidence="3">Homodimer.</text>
</comment>
<dbReference type="Proteomes" id="UP000177052">
    <property type="component" value="Unassembled WGS sequence"/>
</dbReference>
<dbReference type="InterPro" id="IPR013805">
    <property type="entry name" value="GrpE_CC"/>
</dbReference>
<evidence type="ECO:0000313" key="7">
    <source>
        <dbReference type="Proteomes" id="UP000177052"/>
    </source>
</evidence>
<dbReference type="AlphaFoldDB" id="A0A1F6WCP4"/>
<keyword evidence="2 3" id="KW-0143">Chaperone</keyword>
<organism evidence="6 7">
    <name type="scientific">Candidatus Nomurabacteria bacterium RIFCSPHIGHO2_12_FULL_37_29</name>
    <dbReference type="NCBI Taxonomy" id="1801759"/>
    <lineage>
        <taxon>Bacteria</taxon>
        <taxon>Candidatus Nomuraibacteriota</taxon>
    </lineage>
</organism>
<dbReference type="GO" id="GO:0006457">
    <property type="term" value="P:protein folding"/>
    <property type="evidence" value="ECO:0007669"/>
    <property type="project" value="InterPro"/>
</dbReference>
<dbReference type="GO" id="GO:0000774">
    <property type="term" value="F:adenyl-nucleotide exchange factor activity"/>
    <property type="evidence" value="ECO:0007669"/>
    <property type="project" value="InterPro"/>
</dbReference>
<dbReference type="Gene3D" id="2.30.22.10">
    <property type="entry name" value="Head domain of nucleotide exchange factor GrpE"/>
    <property type="match status" value="1"/>
</dbReference>
<evidence type="ECO:0000256" key="5">
    <source>
        <dbReference type="SAM" id="MobiDB-lite"/>
    </source>
</evidence>
<keyword evidence="3" id="KW-0346">Stress response</keyword>
<dbReference type="Gene3D" id="3.90.20.20">
    <property type="match status" value="1"/>
</dbReference>
<dbReference type="Pfam" id="PF01025">
    <property type="entry name" value="GrpE"/>
    <property type="match status" value="1"/>
</dbReference>
<dbReference type="CDD" id="cd00446">
    <property type="entry name" value="GrpE"/>
    <property type="match status" value="1"/>
</dbReference>
<sequence length="221" mass="25856">MSDEETKNKEENKPEKKEEPLEAAQAIGSESQARRDDSVESDDIVEFEFNDDGEEDLKKTLKKFRADLKVCKSEKEEYLTGWQKERAEFANYKKGEDDRKAMFSESMRERILSRFLSVIDSFNMAFANRESWEKVDENWRKGVEYIYGQMNTIFEEYGVKEIGKEGEAFDPNIHESIETIPTDKKELDHKVAVVIQKGYKLGERVMRPARVNVYEHKNGTE</sequence>
<protein>
    <recommendedName>
        <fullName evidence="3">Protein GrpE</fullName>
    </recommendedName>
    <alternativeName>
        <fullName evidence="3">HSP-70 cofactor</fullName>
    </alternativeName>
</protein>
<dbReference type="PANTHER" id="PTHR21237:SF23">
    <property type="entry name" value="GRPE PROTEIN HOMOLOG, MITOCHONDRIAL"/>
    <property type="match status" value="1"/>
</dbReference>
<comment type="caution">
    <text evidence="6">The sequence shown here is derived from an EMBL/GenBank/DDBJ whole genome shotgun (WGS) entry which is preliminary data.</text>
</comment>
<evidence type="ECO:0000256" key="3">
    <source>
        <dbReference type="HAMAP-Rule" id="MF_01151"/>
    </source>
</evidence>
<evidence type="ECO:0000256" key="1">
    <source>
        <dbReference type="ARBA" id="ARBA00009054"/>
    </source>
</evidence>
<evidence type="ECO:0000256" key="4">
    <source>
        <dbReference type="RuleBase" id="RU004478"/>
    </source>
</evidence>
<dbReference type="InterPro" id="IPR009012">
    <property type="entry name" value="GrpE_head"/>
</dbReference>
<feature type="compositionally biased region" description="Basic and acidic residues" evidence="5">
    <location>
        <begin position="1"/>
        <end position="20"/>
    </location>
</feature>
<dbReference type="InterPro" id="IPR000740">
    <property type="entry name" value="GrpE"/>
</dbReference>
<evidence type="ECO:0000313" key="6">
    <source>
        <dbReference type="EMBL" id="OGI79526.1"/>
    </source>
</evidence>
<dbReference type="GO" id="GO:0005737">
    <property type="term" value="C:cytoplasm"/>
    <property type="evidence" value="ECO:0007669"/>
    <property type="project" value="UniProtKB-SubCell"/>
</dbReference>
<comment type="similarity">
    <text evidence="1 3 4">Belongs to the GrpE family.</text>
</comment>
<dbReference type="EMBL" id="MFUJ01000002">
    <property type="protein sequence ID" value="OGI79526.1"/>
    <property type="molecule type" value="Genomic_DNA"/>
</dbReference>
<name>A0A1F6WCP4_9BACT</name>
<comment type="subcellular location">
    <subcellularLocation>
        <location evidence="3">Cytoplasm</location>
    </subcellularLocation>
</comment>
<dbReference type="SUPFAM" id="SSF58014">
    <property type="entry name" value="Coiled-coil domain of nucleotide exchange factor GrpE"/>
    <property type="match status" value="1"/>
</dbReference>
<feature type="region of interest" description="Disordered" evidence="5">
    <location>
        <begin position="1"/>
        <end position="46"/>
    </location>
</feature>
<proteinExistence type="inferred from homology"/>
<comment type="function">
    <text evidence="3">Participates actively in the response to hyperosmotic and heat shock by preventing the aggregation of stress-denatured proteins, in association with DnaK and GrpE. It is the nucleotide exchange factor for DnaK and may function as a thermosensor. Unfolded proteins bind initially to DnaJ; upon interaction with the DnaJ-bound protein, DnaK hydrolyzes its bound ATP, resulting in the formation of a stable complex. GrpE releases ADP from DnaK; ATP binding to DnaK triggers the release of the substrate protein, thus completing the reaction cycle. Several rounds of ATP-dependent interactions between DnaJ, DnaK and GrpE are required for fully efficient folding.</text>
</comment>
<evidence type="ECO:0000256" key="2">
    <source>
        <dbReference type="ARBA" id="ARBA00023186"/>
    </source>
</evidence>
<reference evidence="6 7" key="1">
    <citation type="journal article" date="2016" name="Nat. Commun.">
        <title>Thousands of microbial genomes shed light on interconnected biogeochemical processes in an aquifer system.</title>
        <authorList>
            <person name="Anantharaman K."/>
            <person name="Brown C.T."/>
            <person name="Hug L.A."/>
            <person name="Sharon I."/>
            <person name="Castelle C.J."/>
            <person name="Probst A.J."/>
            <person name="Thomas B.C."/>
            <person name="Singh A."/>
            <person name="Wilkins M.J."/>
            <person name="Karaoz U."/>
            <person name="Brodie E.L."/>
            <person name="Williams K.H."/>
            <person name="Hubbard S.S."/>
            <person name="Banfield J.F."/>
        </authorList>
    </citation>
    <scope>NUCLEOTIDE SEQUENCE [LARGE SCALE GENOMIC DNA]</scope>
</reference>
<dbReference type="PANTHER" id="PTHR21237">
    <property type="entry name" value="GRPE PROTEIN"/>
    <property type="match status" value="1"/>
</dbReference>
<dbReference type="GO" id="GO:0042803">
    <property type="term" value="F:protein homodimerization activity"/>
    <property type="evidence" value="ECO:0007669"/>
    <property type="project" value="InterPro"/>
</dbReference>
<gene>
    <name evidence="3" type="primary">grpE</name>
    <name evidence="6" type="ORF">A3F19_02585</name>
</gene>
<dbReference type="SUPFAM" id="SSF51064">
    <property type="entry name" value="Head domain of nucleotide exchange factor GrpE"/>
    <property type="match status" value="1"/>
</dbReference>
<accession>A0A1F6WCP4</accession>